<keyword evidence="3" id="KW-0227">DNA damage</keyword>
<reference evidence="9 10" key="1">
    <citation type="submission" date="2021-01" db="EMBL/GenBank/DDBJ databases">
        <title>FDA dAtabase for Regulatory Grade micrObial Sequences (FDA-ARGOS): Supporting development and validation of Infectious Disease Dx tests.</title>
        <authorList>
            <person name="Sproer C."/>
            <person name="Gronow S."/>
            <person name="Severitt S."/>
            <person name="Schroder I."/>
            <person name="Tallon L."/>
            <person name="Sadzewicz L."/>
            <person name="Zhao X."/>
            <person name="Boylan J."/>
            <person name="Ott S."/>
            <person name="Bowen H."/>
            <person name="Vavikolanu K."/>
            <person name="Mehta A."/>
            <person name="Aluvathingal J."/>
            <person name="Nadendla S."/>
            <person name="Lowell S."/>
            <person name="Myers T."/>
            <person name="Yan Y."/>
            <person name="Sichtig H."/>
        </authorList>
    </citation>
    <scope>NUCLEOTIDE SEQUENCE [LARGE SCALE GENOMIC DNA]</scope>
    <source>
        <strain evidence="9 10">FDAARGOS_1141</strain>
    </source>
</reference>
<name>A0ABX7CXK1_SPHMU</name>
<keyword evidence="5" id="KW-0190">Covalent protein-DNA linkage</keyword>
<dbReference type="EC" id="3.4.-.-" evidence="8"/>
<dbReference type="SUPFAM" id="SSF143081">
    <property type="entry name" value="BB1717-like"/>
    <property type="match status" value="1"/>
</dbReference>
<dbReference type="EMBL" id="CP068224">
    <property type="protein sequence ID" value="QQT56155.1"/>
    <property type="molecule type" value="Genomic_DNA"/>
</dbReference>
<evidence type="ECO:0000313" key="9">
    <source>
        <dbReference type="EMBL" id="QQT56155.1"/>
    </source>
</evidence>
<keyword evidence="7" id="KW-0456">Lyase</keyword>
<evidence type="ECO:0000256" key="8">
    <source>
        <dbReference type="RuleBase" id="RU364100"/>
    </source>
</evidence>
<evidence type="ECO:0000256" key="7">
    <source>
        <dbReference type="ARBA" id="ARBA00023239"/>
    </source>
</evidence>
<sequence>MGRPKRKYLLSRSFANQIPSEPKSSHFLAVGQSVFKAQIAYIRIKAKKDTIMCWDISLHTDIEIIKKTFPQLRDERRQLDYNYDYLENVQAITFPKYPILYKDKDSSQLALTEMEWGVLPTYIDDPKLQADRRRNMINVRSERILEDKKSYWYRLRKQRCLIPVSGTFEHRAVKGWKKMVPYFIGEAGRELFYLPGLYQWHETVDEDGVVERVGSFGMLTRAANEVMANIHNDGPNKHRMPLFLPEDLERQWIEDINEEDMPPIFRFEMPNEKLKHYPVYTLRGYPNRPDGKHRYEQFDWEGLPPLGSDTAQTSLF</sequence>
<dbReference type="Pfam" id="PF02586">
    <property type="entry name" value="SRAP"/>
    <property type="match status" value="1"/>
</dbReference>
<keyword evidence="4 8" id="KW-0378">Hydrolase</keyword>
<organism evidence="9 10">
    <name type="scientific">Sphingobacterium multivorum</name>
    <dbReference type="NCBI Taxonomy" id="28454"/>
    <lineage>
        <taxon>Bacteria</taxon>
        <taxon>Pseudomonadati</taxon>
        <taxon>Bacteroidota</taxon>
        <taxon>Sphingobacteriia</taxon>
        <taxon>Sphingobacteriales</taxon>
        <taxon>Sphingobacteriaceae</taxon>
        <taxon>Sphingobacterium</taxon>
    </lineage>
</organism>
<keyword evidence="2 8" id="KW-0645">Protease</keyword>
<gene>
    <name evidence="9" type="ORF">I6I98_13185</name>
</gene>
<evidence type="ECO:0000256" key="4">
    <source>
        <dbReference type="ARBA" id="ARBA00022801"/>
    </source>
</evidence>
<dbReference type="Gene3D" id="3.90.1680.10">
    <property type="entry name" value="SOS response associated peptidase-like"/>
    <property type="match status" value="1"/>
</dbReference>
<comment type="similarity">
    <text evidence="1 8">Belongs to the SOS response-associated peptidase family.</text>
</comment>
<evidence type="ECO:0000256" key="5">
    <source>
        <dbReference type="ARBA" id="ARBA00023124"/>
    </source>
</evidence>
<dbReference type="PANTHER" id="PTHR13604:SF0">
    <property type="entry name" value="ABASIC SITE PROCESSING PROTEIN HMCES"/>
    <property type="match status" value="1"/>
</dbReference>
<dbReference type="InterPro" id="IPR036590">
    <property type="entry name" value="SRAP-like"/>
</dbReference>
<evidence type="ECO:0000256" key="2">
    <source>
        <dbReference type="ARBA" id="ARBA00022670"/>
    </source>
</evidence>
<dbReference type="Proteomes" id="UP000595498">
    <property type="component" value="Chromosome"/>
</dbReference>
<proteinExistence type="inferred from homology"/>
<protein>
    <recommendedName>
        <fullName evidence="8">Abasic site processing protein</fullName>
        <ecNumber evidence="8">3.4.-.-</ecNumber>
    </recommendedName>
</protein>
<evidence type="ECO:0000313" key="10">
    <source>
        <dbReference type="Proteomes" id="UP000595498"/>
    </source>
</evidence>
<evidence type="ECO:0000256" key="6">
    <source>
        <dbReference type="ARBA" id="ARBA00023125"/>
    </source>
</evidence>
<keyword evidence="6" id="KW-0238">DNA-binding</keyword>
<dbReference type="InterPro" id="IPR003738">
    <property type="entry name" value="SRAP"/>
</dbReference>
<evidence type="ECO:0000256" key="3">
    <source>
        <dbReference type="ARBA" id="ARBA00022763"/>
    </source>
</evidence>
<keyword evidence="10" id="KW-1185">Reference proteome</keyword>
<dbReference type="PANTHER" id="PTHR13604">
    <property type="entry name" value="DC12-RELATED"/>
    <property type="match status" value="1"/>
</dbReference>
<evidence type="ECO:0000256" key="1">
    <source>
        <dbReference type="ARBA" id="ARBA00008136"/>
    </source>
</evidence>
<accession>A0ABX7CXK1</accession>